<dbReference type="PROSITE" id="PS00837">
    <property type="entry name" value="ALADH_PNT_2"/>
    <property type="match status" value="1"/>
</dbReference>
<dbReference type="InterPro" id="IPR008143">
    <property type="entry name" value="Ala_DH/PNT_CS2"/>
</dbReference>
<evidence type="ECO:0000256" key="9">
    <source>
        <dbReference type="ARBA" id="ARBA00071353"/>
    </source>
</evidence>
<dbReference type="Pfam" id="PF05222">
    <property type="entry name" value="AlaDh_PNT_N"/>
    <property type="match status" value="1"/>
</dbReference>
<dbReference type="Proteomes" id="UP000609064">
    <property type="component" value="Unassembled WGS sequence"/>
</dbReference>
<keyword evidence="4" id="KW-0547">Nucleotide-binding</keyword>
<dbReference type="GO" id="GO:0008750">
    <property type="term" value="F:proton-translocating NAD(P)+ transhydrogenase activity"/>
    <property type="evidence" value="ECO:0007669"/>
    <property type="project" value="UniProtKB-EC"/>
</dbReference>
<dbReference type="GO" id="GO:0005886">
    <property type="term" value="C:plasma membrane"/>
    <property type="evidence" value="ECO:0007669"/>
    <property type="project" value="TreeGrafter"/>
</dbReference>
<evidence type="ECO:0000313" key="15">
    <source>
        <dbReference type="Proteomes" id="UP000609064"/>
    </source>
</evidence>
<dbReference type="Pfam" id="PF01262">
    <property type="entry name" value="AlaDh_PNT_C"/>
    <property type="match status" value="1"/>
</dbReference>
<comment type="function">
    <text evidence="1">The transhydrogenation between NADH and NADP is coupled to respiration and ATP hydrolysis and functions as a proton pump across the membrane.</text>
</comment>
<comment type="caution">
    <text evidence="14">The sequence shown here is derived from an EMBL/GenBank/DDBJ whole genome shotgun (WGS) entry which is preliminary data.</text>
</comment>
<gene>
    <name evidence="14" type="primary">pntAA</name>
    <name evidence="14" type="ORF">GCM10011514_28970</name>
</gene>
<keyword evidence="6" id="KW-1278">Translocase</keyword>
<comment type="catalytic activity">
    <reaction evidence="8">
        <text>NAD(+) + NADPH + H(+)(in) = NADH + NADP(+) + H(+)(out)</text>
        <dbReference type="Rhea" id="RHEA:47992"/>
        <dbReference type="ChEBI" id="CHEBI:15378"/>
        <dbReference type="ChEBI" id="CHEBI:57540"/>
        <dbReference type="ChEBI" id="CHEBI:57783"/>
        <dbReference type="ChEBI" id="CHEBI:57945"/>
        <dbReference type="ChEBI" id="CHEBI:58349"/>
        <dbReference type="EC" id="7.1.1.1"/>
    </reaction>
</comment>
<dbReference type="InterPro" id="IPR007886">
    <property type="entry name" value="AlaDH/PNT_N"/>
</dbReference>
<dbReference type="Gene3D" id="3.40.50.720">
    <property type="entry name" value="NAD(P)-binding Rossmann-like Domain"/>
    <property type="match status" value="2"/>
</dbReference>
<evidence type="ECO:0000259" key="12">
    <source>
        <dbReference type="SMART" id="SM01002"/>
    </source>
</evidence>
<dbReference type="SMART" id="SM01003">
    <property type="entry name" value="AlaDh_PNT_N"/>
    <property type="match status" value="1"/>
</dbReference>
<comment type="similarity">
    <text evidence="2">Belongs to the AlaDH/PNT family.</text>
</comment>
<dbReference type="PANTHER" id="PTHR10160:SF19">
    <property type="entry name" value="PROTON-TRANSLOCATING NAD(P)(+) TRANSHYDROGENASE"/>
    <property type="match status" value="1"/>
</dbReference>
<evidence type="ECO:0000256" key="6">
    <source>
        <dbReference type="ARBA" id="ARBA00022967"/>
    </source>
</evidence>
<keyword evidence="5" id="KW-0521">NADP</keyword>
<dbReference type="FunFam" id="3.40.50.720:FF:000188">
    <property type="entry name" value="NAD(P) transhydrogenase alpha subunit 1"/>
    <property type="match status" value="1"/>
</dbReference>
<dbReference type="GO" id="GO:0016491">
    <property type="term" value="F:oxidoreductase activity"/>
    <property type="evidence" value="ECO:0007669"/>
    <property type="project" value="InterPro"/>
</dbReference>
<reference evidence="14" key="2">
    <citation type="submission" date="2020-09" db="EMBL/GenBank/DDBJ databases">
        <authorList>
            <person name="Sun Q."/>
            <person name="Zhou Y."/>
        </authorList>
    </citation>
    <scope>NUCLEOTIDE SEQUENCE</scope>
    <source>
        <strain evidence="14">CGMCC 1.15958</strain>
    </source>
</reference>
<keyword evidence="7" id="KW-0520">NAD</keyword>
<protein>
    <recommendedName>
        <fullName evidence="9">NAD(P) transhydrogenase subunit alpha part 1</fullName>
        <ecNumber evidence="3">7.1.1.1</ecNumber>
    </recommendedName>
    <alternativeName>
        <fullName evidence="11">Nicotinamide nucleotide transhydrogenase subunit alpha 1</fullName>
    </alternativeName>
    <alternativeName>
        <fullName evidence="10">Pyridine nucleotide transhydrogenase subunit alpha 1</fullName>
    </alternativeName>
</protein>
<evidence type="ECO:0000256" key="7">
    <source>
        <dbReference type="ARBA" id="ARBA00023027"/>
    </source>
</evidence>
<dbReference type="SMART" id="SM01002">
    <property type="entry name" value="AlaDh_PNT_C"/>
    <property type="match status" value="1"/>
</dbReference>
<evidence type="ECO:0000256" key="8">
    <source>
        <dbReference type="ARBA" id="ARBA00048202"/>
    </source>
</evidence>
<evidence type="ECO:0000256" key="5">
    <source>
        <dbReference type="ARBA" id="ARBA00022857"/>
    </source>
</evidence>
<sequence>MKLAVIRETKPFERRVALTPEVCKQLIQAGFECHLEHDAGKTSFFDDTAYTAVGVIIQNDKSALLAAADVVLKVNPLTTDEIASMKKGAVAISFMYAATNPEMVEAAAKQGISAFSVDAIPRISRAQKMDALSSQANLAGYKSVIIGAYHLGKIFPLLMTAAGTIKPAKVVIMGAGVAGLQAIATAKRLGAVVEVSDIRPETKEQVESLGGKFIEVKGDDSIKIEGGYVKGVSEDFLKRQQEVISKHICEADLVITTALIPGKKAPMLIPEDVVKNMKFGSVIVDMAVEQGGNCACSEFAKTVEKHGVTIVGEANIPSMLPLNASELYAKNIATFLLHLATKDGFKWEIEEEITKGSLIVHNGRILK</sequence>
<dbReference type="SUPFAM" id="SSF52283">
    <property type="entry name" value="Formate/glycerate dehydrogenase catalytic domain-like"/>
    <property type="match status" value="1"/>
</dbReference>
<evidence type="ECO:0000259" key="13">
    <source>
        <dbReference type="SMART" id="SM01003"/>
    </source>
</evidence>
<dbReference type="RefSeq" id="WP_188766821.1">
    <property type="nucleotide sequence ID" value="NZ_BMKK01000005.1"/>
</dbReference>
<dbReference type="EC" id="7.1.1.1" evidence="3"/>
<dbReference type="GO" id="GO:0050661">
    <property type="term" value="F:NADP binding"/>
    <property type="evidence" value="ECO:0007669"/>
    <property type="project" value="TreeGrafter"/>
</dbReference>
<evidence type="ECO:0000256" key="3">
    <source>
        <dbReference type="ARBA" id="ARBA00012943"/>
    </source>
</evidence>
<evidence type="ECO:0000256" key="1">
    <source>
        <dbReference type="ARBA" id="ARBA00003943"/>
    </source>
</evidence>
<evidence type="ECO:0000256" key="11">
    <source>
        <dbReference type="ARBA" id="ARBA00084087"/>
    </source>
</evidence>
<name>A0A917DRZ8_9BACT</name>
<proteinExistence type="inferred from homology"/>
<dbReference type="CDD" id="cd05304">
    <property type="entry name" value="Rubrum_tdh"/>
    <property type="match status" value="1"/>
</dbReference>
<evidence type="ECO:0000256" key="2">
    <source>
        <dbReference type="ARBA" id="ARBA00005689"/>
    </source>
</evidence>
<dbReference type="GO" id="GO:0006740">
    <property type="term" value="P:NADPH regeneration"/>
    <property type="evidence" value="ECO:0007669"/>
    <property type="project" value="TreeGrafter"/>
</dbReference>
<evidence type="ECO:0000313" key="14">
    <source>
        <dbReference type="EMBL" id="GGD63163.1"/>
    </source>
</evidence>
<evidence type="ECO:0000256" key="10">
    <source>
        <dbReference type="ARBA" id="ARBA00076996"/>
    </source>
</evidence>
<dbReference type="PANTHER" id="PTHR10160">
    <property type="entry name" value="NAD(P) TRANSHYDROGENASE"/>
    <property type="match status" value="1"/>
</dbReference>
<dbReference type="SUPFAM" id="SSF51735">
    <property type="entry name" value="NAD(P)-binding Rossmann-fold domains"/>
    <property type="match status" value="1"/>
</dbReference>
<dbReference type="EMBL" id="BMKK01000005">
    <property type="protein sequence ID" value="GGD63163.1"/>
    <property type="molecule type" value="Genomic_DNA"/>
</dbReference>
<dbReference type="NCBIfam" id="NF006942">
    <property type="entry name" value="PRK09424.1"/>
    <property type="match status" value="1"/>
</dbReference>
<accession>A0A917DRZ8</accession>
<reference evidence="14" key="1">
    <citation type="journal article" date="2014" name="Int. J. Syst. Evol. Microbiol.">
        <title>Complete genome sequence of Corynebacterium casei LMG S-19264T (=DSM 44701T), isolated from a smear-ripened cheese.</title>
        <authorList>
            <consortium name="US DOE Joint Genome Institute (JGI-PGF)"/>
            <person name="Walter F."/>
            <person name="Albersmeier A."/>
            <person name="Kalinowski J."/>
            <person name="Ruckert C."/>
        </authorList>
    </citation>
    <scope>NUCLEOTIDE SEQUENCE</scope>
    <source>
        <strain evidence="14">CGMCC 1.15958</strain>
    </source>
</reference>
<dbReference type="InterPro" id="IPR036291">
    <property type="entry name" value="NAD(P)-bd_dom_sf"/>
</dbReference>
<feature type="domain" description="Alanine dehydrogenase/pyridine nucleotide transhydrogenase N-terminal" evidence="13">
    <location>
        <begin position="4"/>
        <end position="139"/>
    </location>
</feature>
<feature type="domain" description="Alanine dehydrogenase/pyridine nucleotide transhydrogenase NAD(H)-binding" evidence="12">
    <location>
        <begin position="148"/>
        <end position="312"/>
    </location>
</feature>
<organism evidence="14 15">
    <name type="scientific">Emticicia aquatilis</name>
    <dbReference type="NCBI Taxonomy" id="1537369"/>
    <lineage>
        <taxon>Bacteria</taxon>
        <taxon>Pseudomonadati</taxon>
        <taxon>Bacteroidota</taxon>
        <taxon>Cytophagia</taxon>
        <taxon>Cytophagales</taxon>
        <taxon>Leadbetterellaceae</taxon>
        <taxon>Emticicia</taxon>
    </lineage>
</organism>
<dbReference type="AlphaFoldDB" id="A0A917DRZ8"/>
<keyword evidence="15" id="KW-1185">Reference proteome</keyword>
<evidence type="ECO:0000256" key="4">
    <source>
        <dbReference type="ARBA" id="ARBA00022741"/>
    </source>
</evidence>
<dbReference type="InterPro" id="IPR007698">
    <property type="entry name" value="AlaDH/PNT_NAD(H)-bd"/>
</dbReference>